<dbReference type="Gene3D" id="1.10.260.40">
    <property type="entry name" value="lambda repressor-like DNA-binding domains"/>
    <property type="match status" value="1"/>
</dbReference>
<name>A0ABV9FJ84_9BACL</name>
<dbReference type="InterPro" id="IPR046335">
    <property type="entry name" value="LacI/GalR-like_sensor"/>
</dbReference>
<protein>
    <submittedName>
        <fullName evidence="5">LacI family DNA-binding transcriptional regulator</fullName>
    </submittedName>
</protein>
<dbReference type="InterPro" id="IPR010982">
    <property type="entry name" value="Lambda_DNA-bd_dom_sf"/>
</dbReference>
<dbReference type="InterPro" id="IPR028082">
    <property type="entry name" value="Peripla_BP_I"/>
</dbReference>
<dbReference type="SUPFAM" id="SSF53822">
    <property type="entry name" value="Periplasmic binding protein-like I"/>
    <property type="match status" value="1"/>
</dbReference>
<dbReference type="PRINTS" id="PR00036">
    <property type="entry name" value="HTHLACI"/>
</dbReference>
<evidence type="ECO:0000313" key="5">
    <source>
        <dbReference type="EMBL" id="MFC4601767.1"/>
    </source>
</evidence>
<accession>A0ABV9FJ84</accession>
<dbReference type="EMBL" id="JBHSEP010000030">
    <property type="protein sequence ID" value="MFC4601767.1"/>
    <property type="molecule type" value="Genomic_DNA"/>
</dbReference>
<proteinExistence type="predicted"/>
<dbReference type="InterPro" id="IPR000843">
    <property type="entry name" value="HTH_LacI"/>
</dbReference>
<comment type="caution">
    <text evidence="5">The sequence shown here is derived from an EMBL/GenBank/DDBJ whole genome shotgun (WGS) entry which is preliminary data.</text>
</comment>
<gene>
    <name evidence="5" type="ORF">ACFO3S_26250</name>
</gene>
<evidence type="ECO:0000256" key="1">
    <source>
        <dbReference type="ARBA" id="ARBA00023015"/>
    </source>
</evidence>
<evidence type="ECO:0000313" key="6">
    <source>
        <dbReference type="Proteomes" id="UP001596028"/>
    </source>
</evidence>
<dbReference type="SMART" id="SM00354">
    <property type="entry name" value="HTH_LACI"/>
    <property type="match status" value="1"/>
</dbReference>
<dbReference type="PANTHER" id="PTHR30146:SF109">
    <property type="entry name" value="HTH-TYPE TRANSCRIPTIONAL REGULATOR GALS"/>
    <property type="match status" value="1"/>
</dbReference>
<dbReference type="Pfam" id="PF13377">
    <property type="entry name" value="Peripla_BP_3"/>
    <property type="match status" value="1"/>
</dbReference>
<keyword evidence="3" id="KW-0804">Transcription</keyword>
<dbReference type="SUPFAM" id="SSF47413">
    <property type="entry name" value="lambda repressor-like DNA-binding domains"/>
    <property type="match status" value="1"/>
</dbReference>
<dbReference type="CDD" id="cd06267">
    <property type="entry name" value="PBP1_LacI_sugar_binding-like"/>
    <property type="match status" value="1"/>
</dbReference>
<dbReference type="Pfam" id="PF00356">
    <property type="entry name" value="LacI"/>
    <property type="match status" value="1"/>
</dbReference>
<keyword evidence="6" id="KW-1185">Reference proteome</keyword>
<evidence type="ECO:0000256" key="2">
    <source>
        <dbReference type="ARBA" id="ARBA00023125"/>
    </source>
</evidence>
<dbReference type="PROSITE" id="PS50932">
    <property type="entry name" value="HTH_LACI_2"/>
    <property type="match status" value="1"/>
</dbReference>
<evidence type="ECO:0000259" key="4">
    <source>
        <dbReference type="PROSITE" id="PS50932"/>
    </source>
</evidence>
<sequence>MATNIRDVAKAAGVSVATVSKVLNGYTTVNKQTKEKVLQCVRELQFRPNLAARSLVGRRSMTIGIFLTTGLAHPFFTRILAGMEQALQKRGYDLIYLAQMSWSKEYSLVRHCQSRNVEGVVVFGFDQGGADFGELIESRIPAVFIDLDIREGRAGYISSDNLEAAERAVAYLAGLNHRKISYLSGNEYSYANRQRLAGYRAGLAGAGLAWREEYVTKGDYTRETGYQAMQELLALPEPPTAVVCCSDMSAIGAIDAIRDAGLSVPKEVSVIGFDDIELAGYVRPALTTVRQDMMTIGRRAIELLDELIVDESLAPPEVIVPTELVVRESCGPAPAD</sequence>
<keyword evidence="1" id="KW-0805">Transcription regulation</keyword>
<dbReference type="Gene3D" id="3.40.50.2300">
    <property type="match status" value="2"/>
</dbReference>
<dbReference type="GO" id="GO:0003677">
    <property type="term" value="F:DNA binding"/>
    <property type="evidence" value="ECO:0007669"/>
    <property type="project" value="UniProtKB-KW"/>
</dbReference>
<dbReference type="PROSITE" id="PS00356">
    <property type="entry name" value="HTH_LACI_1"/>
    <property type="match status" value="1"/>
</dbReference>
<keyword evidence="2 5" id="KW-0238">DNA-binding</keyword>
<dbReference type="CDD" id="cd01392">
    <property type="entry name" value="HTH_LacI"/>
    <property type="match status" value="1"/>
</dbReference>
<evidence type="ECO:0000256" key="3">
    <source>
        <dbReference type="ARBA" id="ARBA00023163"/>
    </source>
</evidence>
<organism evidence="5 6">
    <name type="scientific">Cohnella hongkongensis</name>
    <dbReference type="NCBI Taxonomy" id="178337"/>
    <lineage>
        <taxon>Bacteria</taxon>
        <taxon>Bacillati</taxon>
        <taxon>Bacillota</taxon>
        <taxon>Bacilli</taxon>
        <taxon>Bacillales</taxon>
        <taxon>Paenibacillaceae</taxon>
        <taxon>Cohnella</taxon>
    </lineage>
</organism>
<feature type="domain" description="HTH lacI-type" evidence="4">
    <location>
        <begin position="3"/>
        <end position="57"/>
    </location>
</feature>
<dbReference type="PANTHER" id="PTHR30146">
    <property type="entry name" value="LACI-RELATED TRANSCRIPTIONAL REPRESSOR"/>
    <property type="match status" value="1"/>
</dbReference>
<dbReference type="RefSeq" id="WP_378102284.1">
    <property type="nucleotide sequence ID" value="NZ_JBHSEP010000030.1"/>
</dbReference>
<reference evidence="6" key="1">
    <citation type="journal article" date="2019" name="Int. J. Syst. Evol. Microbiol.">
        <title>The Global Catalogue of Microorganisms (GCM) 10K type strain sequencing project: providing services to taxonomists for standard genome sequencing and annotation.</title>
        <authorList>
            <consortium name="The Broad Institute Genomics Platform"/>
            <consortium name="The Broad Institute Genome Sequencing Center for Infectious Disease"/>
            <person name="Wu L."/>
            <person name="Ma J."/>
        </authorList>
    </citation>
    <scope>NUCLEOTIDE SEQUENCE [LARGE SCALE GENOMIC DNA]</scope>
    <source>
        <strain evidence="6">CCUG 49571</strain>
    </source>
</reference>
<dbReference type="Proteomes" id="UP001596028">
    <property type="component" value="Unassembled WGS sequence"/>
</dbReference>